<dbReference type="Proteomes" id="UP000828390">
    <property type="component" value="Unassembled WGS sequence"/>
</dbReference>
<reference evidence="1" key="1">
    <citation type="journal article" date="2019" name="bioRxiv">
        <title>The Genome of the Zebra Mussel, Dreissena polymorpha: A Resource for Invasive Species Research.</title>
        <authorList>
            <person name="McCartney M.A."/>
            <person name="Auch B."/>
            <person name="Kono T."/>
            <person name="Mallez S."/>
            <person name="Zhang Y."/>
            <person name="Obille A."/>
            <person name="Becker A."/>
            <person name="Abrahante J.E."/>
            <person name="Garbe J."/>
            <person name="Badalamenti J.P."/>
            <person name="Herman A."/>
            <person name="Mangelson H."/>
            <person name="Liachko I."/>
            <person name="Sullivan S."/>
            <person name="Sone E.D."/>
            <person name="Koren S."/>
            <person name="Silverstein K.A.T."/>
            <person name="Beckman K.B."/>
            <person name="Gohl D.M."/>
        </authorList>
    </citation>
    <scope>NUCLEOTIDE SEQUENCE</scope>
    <source>
        <strain evidence="1">Duluth1</strain>
        <tissue evidence="1">Whole animal</tissue>
    </source>
</reference>
<keyword evidence="2" id="KW-1185">Reference proteome</keyword>
<gene>
    <name evidence="1" type="ORF">DPMN_095397</name>
</gene>
<reference evidence="1" key="2">
    <citation type="submission" date="2020-11" db="EMBL/GenBank/DDBJ databases">
        <authorList>
            <person name="McCartney M.A."/>
            <person name="Auch B."/>
            <person name="Kono T."/>
            <person name="Mallez S."/>
            <person name="Becker A."/>
            <person name="Gohl D.M."/>
            <person name="Silverstein K.A.T."/>
            <person name="Koren S."/>
            <person name="Bechman K.B."/>
            <person name="Herman A."/>
            <person name="Abrahante J.E."/>
            <person name="Garbe J."/>
        </authorList>
    </citation>
    <scope>NUCLEOTIDE SEQUENCE</scope>
    <source>
        <strain evidence="1">Duluth1</strain>
        <tissue evidence="1">Whole animal</tissue>
    </source>
</reference>
<organism evidence="1 2">
    <name type="scientific">Dreissena polymorpha</name>
    <name type="common">Zebra mussel</name>
    <name type="synonym">Mytilus polymorpha</name>
    <dbReference type="NCBI Taxonomy" id="45954"/>
    <lineage>
        <taxon>Eukaryota</taxon>
        <taxon>Metazoa</taxon>
        <taxon>Spiralia</taxon>
        <taxon>Lophotrochozoa</taxon>
        <taxon>Mollusca</taxon>
        <taxon>Bivalvia</taxon>
        <taxon>Autobranchia</taxon>
        <taxon>Heteroconchia</taxon>
        <taxon>Euheterodonta</taxon>
        <taxon>Imparidentia</taxon>
        <taxon>Neoheterodontei</taxon>
        <taxon>Myida</taxon>
        <taxon>Dreissenoidea</taxon>
        <taxon>Dreissenidae</taxon>
        <taxon>Dreissena</taxon>
    </lineage>
</organism>
<evidence type="ECO:0000313" key="2">
    <source>
        <dbReference type="Proteomes" id="UP000828390"/>
    </source>
</evidence>
<dbReference type="EMBL" id="JAIWYP010000003">
    <property type="protein sequence ID" value="KAH3852876.1"/>
    <property type="molecule type" value="Genomic_DNA"/>
</dbReference>
<accession>A0A9D4L7A7</accession>
<protein>
    <submittedName>
        <fullName evidence="1">Uncharacterized protein</fullName>
    </submittedName>
</protein>
<evidence type="ECO:0000313" key="1">
    <source>
        <dbReference type="EMBL" id="KAH3852876.1"/>
    </source>
</evidence>
<dbReference type="AlphaFoldDB" id="A0A9D4L7A7"/>
<sequence length="229" mass="24665">MSSSSNVNVKSQYGFRKPGVEEFSSMPKGKGKAEVIFDVSGLGVVEIIGMTGQNYLHYEEIEYVARSNITLLERPSSSLVIPESRQADGADGLRLNEVRVTWELAPTGEDTRLSLSEMEVDIPMAVLENEVNVREMAGQVGGLFPKSGRVTLEDEVESGRVREMAGQMAVEDIEWPRNAAPSALVIGHADPGGTKVVNGLDMSCVNGEECGGDRFDSTVRTPNAVTSGK</sequence>
<comment type="caution">
    <text evidence="1">The sequence shown here is derived from an EMBL/GenBank/DDBJ whole genome shotgun (WGS) entry which is preliminary data.</text>
</comment>
<name>A0A9D4L7A7_DREPO</name>
<proteinExistence type="predicted"/>